<sequence length="442" mass="49927">MGKKKNSTLRYVFKDPKTVILLIVTIALAVVAIFLYATRPSQIDRLSQSYIDTLDNDVIQQNVNTSYDNEYQIDTYSIYGESLKLYHSKANSSDATNGMTVLLKNVETGEELSYTFGSGGEDGIKLGQLPEGLYEVFVYDHYTKKRVYMDHSVHSKSFQTMRRHKKVKTIKLEADKDLFSDAGVNLSENYCFISVMDTIPIVEKIDVMIDPGGNVYDPESDTNDSGDKGNGLSQEDNYELALKIKKKLEKKGLRVKISRKKNEYSSYYGKKSRIGRGYEQEAKVYLSLGLMSDDEIDRPILVVSPYTSGNLANTIAYECEQNNVELYGSDDSDTGLNAGVYYDDLIQNDAGKDTKYEYYPQLRESGAKVTYAGTMDNADLNRRYRNAFGMYGVYVQYANVDDEGSVNYYKNHKAKLAKSIADGIIDYFEIEGEFSESTTESH</sequence>
<gene>
    <name evidence="3" type="ORF">HNQ47_000883</name>
</gene>
<feature type="region of interest" description="Disordered" evidence="1">
    <location>
        <begin position="213"/>
        <end position="233"/>
    </location>
</feature>
<dbReference type="AlphaFoldDB" id="A0A7W8CWH4"/>
<comment type="caution">
    <text evidence="3">The sequence shown here is derived from an EMBL/GenBank/DDBJ whole genome shotgun (WGS) entry which is preliminary data.</text>
</comment>
<organism evidence="3 4">
    <name type="scientific">Catenisphaera adipataccumulans</name>
    <dbReference type="NCBI Taxonomy" id="700500"/>
    <lineage>
        <taxon>Bacteria</taxon>
        <taxon>Bacillati</taxon>
        <taxon>Bacillota</taxon>
        <taxon>Erysipelotrichia</taxon>
        <taxon>Erysipelotrichales</taxon>
        <taxon>Erysipelotrichaceae</taxon>
        <taxon>Catenisphaera</taxon>
    </lineage>
</organism>
<keyword evidence="2" id="KW-1133">Transmembrane helix</keyword>
<dbReference type="RefSeq" id="WP_183327945.1">
    <property type="nucleotide sequence ID" value="NZ_JACHHK010000003.1"/>
</dbReference>
<keyword evidence="4" id="KW-1185">Reference proteome</keyword>
<dbReference type="Gene3D" id="3.40.630.40">
    <property type="entry name" value="Zn-dependent exopeptidases"/>
    <property type="match status" value="1"/>
</dbReference>
<keyword evidence="2" id="KW-0472">Membrane</keyword>
<dbReference type="EMBL" id="JACHHK010000003">
    <property type="protein sequence ID" value="MBB5182863.1"/>
    <property type="molecule type" value="Genomic_DNA"/>
</dbReference>
<evidence type="ECO:0000256" key="2">
    <source>
        <dbReference type="SAM" id="Phobius"/>
    </source>
</evidence>
<dbReference type="Proteomes" id="UP000539953">
    <property type="component" value="Unassembled WGS sequence"/>
</dbReference>
<keyword evidence="2" id="KW-0812">Transmembrane</keyword>
<accession>A0A7W8CWH4</accession>
<reference evidence="3 4" key="1">
    <citation type="submission" date="2020-08" db="EMBL/GenBank/DDBJ databases">
        <title>Genomic Encyclopedia of Type Strains, Phase IV (KMG-IV): sequencing the most valuable type-strain genomes for metagenomic binning, comparative biology and taxonomic classification.</title>
        <authorList>
            <person name="Goeker M."/>
        </authorList>
    </citation>
    <scope>NUCLEOTIDE SEQUENCE [LARGE SCALE GENOMIC DNA]</scope>
    <source>
        <strain evidence="3 4">DSM 25799</strain>
    </source>
</reference>
<evidence type="ECO:0000313" key="3">
    <source>
        <dbReference type="EMBL" id="MBB5182863.1"/>
    </source>
</evidence>
<protein>
    <submittedName>
        <fullName evidence="3">N-acetylmuramoyl-L-alanine amidase</fullName>
    </submittedName>
</protein>
<evidence type="ECO:0000313" key="4">
    <source>
        <dbReference type="Proteomes" id="UP000539953"/>
    </source>
</evidence>
<evidence type="ECO:0000256" key="1">
    <source>
        <dbReference type="SAM" id="MobiDB-lite"/>
    </source>
</evidence>
<proteinExistence type="predicted"/>
<name>A0A7W8CWH4_9FIRM</name>
<feature type="transmembrane region" description="Helical" evidence="2">
    <location>
        <begin position="20"/>
        <end position="38"/>
    </location>
</feature>